<dbReference type="InterPro" id="IPR004995">
    <property type="entry name" value="Spore_Ger"/>
</dbReference>
<feature type="transmembrane region" description="Helical" evidence="3">
    <location>
        <begin position="433"/>
        <end position="456"/>
    </location>
</feature>
<dbReference type="EMBL" id="WSEM01000034">
    <property type="protein sequence ID" value="MVQ39290.1"/>
    <property type="molecule type" value="Genomic_DNA"/>
</dbReference>
<keyword evidence="3" id="KW-0812">Transmembrane</keyword>
<reference evidence="4 5" key="1">
    <citation type="submission" date="2019-12" db="EMBL/GenBank/DDBJ databases">
        <authorList>
            <person name="Huq M.A."/>
        </authorList>
    </citation>
    <scope>NUCLEOTIDE SEQUENCE [LARGE SCALE GENOMIC DNA]</scope>
    <source>
        <strain evidence="4 5">MAH-34</strain>
    </source>
</reference>
<dbReference type="PIRSF" id="PIRSF005690">
    <property type="entry name" value="GerBA"/>
    <property type="match status" value="1"/>
</dbReference>
<dbReference type="PANTHER" id="PTHR22550">
    <property type="entry name" value="SPORE GERMINATION PROTEIN"/>
    <property type="match status" value="1"/>
</dbReference>
<feature type="transmembrane region" description="Helical" evidence="3">
    <location>
        <begin position="337"/>
        <end position="359"/>
    </location>
</feature>
<evidence type="ECO:0000256" key="1">
    <source>
        <dbReference type="ARBA" id="ARBA00005278"/>
    </source>
</evidence>
<comment type="similarity">
    <text evidence="1">Belongs to the GerABKA family.</text>
</comment>
<evidence type="ECO:0000256" key="2">
    <source>
        <dbReference type="ARBA" id="ARBA00023136"/>
    </source>
</evidence>
<feature type="transmembrane region" description="Helical" evidence="3">
    <location>
        <begin position="380"/>
        <end position="398"/>
    </location>
</feature>
<keyword evidence="2 3" id="KW-0472">Membrane</keyword>
<dbReference type="Proteomes" id="UP000467637">
    <property type="component" value="Unassembled WGS sequence"/>
</dbReference>
<accession>A0ABW9UJ77</accession>
<evidence type="ECO:0000313" key="4">
    <source>
        <dbReference type="EMBL" id="MVQ39290.1"/>
    </source>
</evidence>
<evidence type="ECO:0000256" key="3">
    <source>
        <dbReference type="SAM" id="Phobius"/>
    </source>
</evidence>
<dbReference type="Pfam" id="PF03323">
    <property type="entry name" value="GerA"/>
    <property type="match status" value="1"/>
</dbReference>
<organism evidence="4 5">
    <name type="scientific">Paenibacillus anseongense</name>
    <dbReference type="NCBI Taxonomy" id="2682845"/>
    <lineage>
        <taxon>Bacteria</taxon>
        <taxon>Bacillati</taxon>
        <taxon>Bacillota</taxon>
        <taxon>Bacilli</taxon>
        <taxon>Bacillales</taxon>
        <taxon>Paenibacillaceae</taxon>
        <taxon>Paenibacillus</taxon>
    </lineage>
</organism>
<proteinExistence type="inferred from homology"/>
<gene>
    <name evidence="4" type="ORF">GON05_32325</name>
</gene>
<dbReference type="InterPro" id="IPR050768">
    <property type="entry name" value="UPF0353/GerABKA_families"/>
</dbReference>
<protein>
    <submittedName>
        <fullName evidence="4">Spore germination protein</fullName>
    </submittedName>
</protein>
<feature type="transmembrane region" description="Helical" evidence="3">
    <location>
        <begin position="306"/>
        <end position="325"/>
    </location>
</feature>
<dbReference type="PANTHER" id="PTHR22550:SF5">
    <property type="entry name" value="LEUCINE ZIPPER PROTEIN 4"/>
    <property type="match status" value="1"/>
</dbReference>
<feature type="transmembrane region" description="Helical" evidence="3">
    <location>
        <begin position="404"/>
        <end position="426"/>
    </location>
</feature>
<name>A0ABW9UJ77_9BACL</name>
<comment type="caution">
    <text evidence="4">The sequence shown here is derived from an EMBL/GenBank/DDBJ whole genome shotgun (WGS) entry which is preliminary data.</text>
</comment>
<keyword evidence="3" id="KW-1133">Transmembrane helix</keyword>
<keyword evidence="5" id="KW-1185">Reference proteome</keyword>
<sequence length="517" mass="58144">MQIYPMLIRPMGRGRRELHQVPLTTSAAMNLEQLQRCYAENELLSIRDLCHSDLNCGAFIVYLTILVDEKRLNEQIVRKINLDLSGNSYRGHAQKTILETLYSLGDVQVLKDMNEVVRHVADANFVVFMDGHTEGYAMSLPGYETRPIGEPQLELNVRGPREAFSDDLQINLGMVFRRMKSSNLKAKMVHIGQESQTKVMILYLANVVDSRVLDEMMRRIDAIEINTLVDITQIEELIQDSTFSPFPQILDTERPDRVITAVNRGKIVIMMDGSPNALIAPSTFFEMLHPSEDLYERFYFANFIRAIRLITLFVSLMGPSLYIALTTFHLEMIPTPLMMTFLTAKAGIPFPTFIEAIIMELSFEILREASLRLPRVVGQSVSIVGALIIGEAAVQSGIVSRPMVIVVAMTGIASFTIPSFSTGISLRILRFPLMVLAANLGVFGVSVGLFLIVYHLCSLRSCGVLFLDPLGSDGWKKALKEIILFPVKFRKATSRQEARLVDSSKRSINYLPTKDWD</sequence>
<evidence type="ECO:0000313" key="5">
    <source>
        <dbReference type="Proteomes" id="UP000467637"/>
    </source>
</evidence>